<dbReference type="EC" id="2.7.13.3" evidence="2"/>
<dbReference type="InterPro" id="IPR036097">
    <property type="entry name" value="HisK_dim/P_sf"/>
</dbReference>
<evidence type="ECO:0000256" key="2">
    <source>
        <dbReference type="ARBA" id="ARBA00012438"/>
    </source>
</evidence>
<dbReference type="PRINTS" id="PR00344">
    <property type="entry name" value="BCTRLSENSOR"/>
</dbReference>
<dbReference type="SUPFAM" id="SSF47384">
    <property type="entry name" value="Homodimeric domain of signal transducing histidine kinase"/>
    <property type="match status" value="1"/>
</dbReference>
<dbReference type="CDD" id="cd16922">
    <property type="entry name" value="HATPase_EvgS-ArcB-TorS-like"/>
    <property type="match status" value="1"/>
</dbReference>
<keyword evidence="3 6" id="KW-0597">Phosphoprotein</keyword>
<comment type="catalytic activity">
    <reaction evidence="1">
        <text>ATP + protein L-histidine = ADP + protein N-phospho-L-histidine.</text>
        <dbReference type="EC" id="2.7.13.3"/>
    </reaction>
</comment>
<dbReference type="SUPFAM" id="SSF55874">
    <property type="entry name" value="ATPase domain of HSP90 chaperone/DNA topoisomerase II/histidine kinase"/>
    <property type="match status" value="1"/>
</dbReference>
<dbReference type="PANTHER" id="PTHR43047">
    <property type="entry name" value="TWO-COMPONENT HISTIDINE PROTEIN KINASE"/>
    <property type="match status" value="1"/>
</dbReference>
<evidence type="ECO:0000259" key="9">
    <source>
        <dbReference type="PROSITE" id="PS50110"/>
    </source>
</evidence>
<dbReference type="InterPro" id="IPR003661">
    <property type="entry name" value="HisK_dim/P_dom"/>
</dbReference>
<sequence length="652" mass="73214">MAELPQNILFTQYAFRELKRTVETNPFIDAAFISDGSRFIVEGFPIATLKFNNEVIKAYTQDRVNAFYVNTQINMLYLQDKIDGLQPTVKGSVVLAIPLLKSNSSLVRPYDTTAILFLLLNPEHFVNEDERLAHSNVQLLIDGVTWFQFGQQNLNQDEVIVEQHTASKKNEYGLDFEVKVKHSEQYFTSSVFESIILSSLLVILLFVVLQMYLMGVTKRLTHPIELLEEMTEKIRKGHYEVTGLRSEYTEFDKLFNTVDNMTKTITAQIDDLHEQRTRAEVSERAKAVFLANMSHEIRTPMNGILGTLQILQRQPLPKESADLIEKGVLSSKMLLTIVNDILDFSKIEAGHLHLETIPTNISSLTQDIVAELSPQAESKGLQLDLIQDPTFSSTWFADPVRIKQILLNLISNAIKFTDKGTVTVELAVDQSSGHARITVMDTGIGMSESMCQNLFNRFEQADSSTTRRFGGTGLGMTITRQLVELMKGEITVSSTIGKGTKFVILLPLIETTLDVEEEHHHTESVTPDLTGKHILLAEDNKINQTVFLAMMRPTNATITIAEDGVEAVDAFKNHSPDLIFMDIQMPNMDGIDACKSIRKVNTDIPIIALTANVMDQDVKTYMSSGFDSHLGKPIELNALYREATLYLVSKDQ</sequence>
<dbReference type="Pfam" id="PF00072">
    <property type="entry name" value="Response_reg"/>
    <property type="match status" value="1"/>
</dbReference>
<dbReference type="CDD" id="cd00082">
    <property type="entry name" value="HisKA"/>
    <property type="match status" value="1"/>
</dbReference>
<evidence type="ECO:0000256" key="1">
    <source>
        <dbReference type="ARBA" id="ARBA00000085"/>
    </source>
</evidence>
<accession>A0A975DC85</accession>
<dbReference type="CDD" id="cd17546">
    <property type="entry name" value="REC_hyHK_CKI1_RcsC-like"/>
    <property type="match status" value="1"/>
</dbReference>
<keyword evidence="5" id="KW-0418">Kinase</keyword>
<dbReference type="PANTHER" id="PTHR43047:SF78">
    <property type="entry name" value="SENSORY_REGULATORY PROTEIN RPFC"/>
    <property type="match status" value="1"/>
</dbReference>
<dbReference type="InterPro" id="IPR011006">
    <property type="entry name" value="CheY-like_superfamily"/>
</dbReference>
<dbReference type="Gene3D" id="3.30.565.10">
    <property type="entry name" value="Histidine kinase-like ATPase, C-terminal domain"/>
    <property type="match status" value="1"/>
</dbReference>
<dbReference type="InterPro" id="IPR005467">
    <property type="entry name" value="His_kinase_dom"/>
</dbReference>
<dbReference type="PROSITE" id="PS50110">
    <property type="entry name" value="RESPONSE_REGULATORY"/>
    <property type="match status" value="1"/>
</dbReference>
<dbReference type="Proteomes" id="UP000682739">
    <property type="component" value="Chromosome"/>
</dbReference>
<evidence type="ECO:0000256" key="3">
    <source>
        <dbReference type="ARBA" id="ARBA00022553"/>
    </source>
</evidence>
<reference evidence="10" key="1">
    <citation type="submission" date="2021-03" db="EMBL/GenBank/DDBJ databases">
        <title>Description of Psychrosphaera ytuae sp. nov. isolated from deep sea sediment of South China Sea.</title>
        <authorList>
            <person name="Zhang J."/>
            <person name="Xu X.-D."/>
        </authorList>
    </citation>
    <scope>NUCLEOTIDE SEQUENCE</scope>
    <source>
        <strain evidence="10">MTZ26</strain>
    </source>
</reference>
<organism evidence="10 11">
    <name type="scientific">Psychrosphaera ytuae</name>
    <dbReference type="NCBI Taxonomy" id="2820710"/>
    <lineage>
        <taxon>Bacteria</taxon>
        <taxon>Pseudomonadati</taxon>
        <taxon>Pseudomonadota</taxon>
        <taxon>Gammaproteobacteria</taxon>
        <taxon>Alteromonadales</taxon>
        <taxon>Pseudoalteromonadaceae</taxon>
        <taxon>Psychrosphaera</taxon>
    </lineage>
</organism>
<name>A0A975DC85_9GAMM</name>
<dbReference type="Pfam" id="PF00512">
    <property type="entry name" value="HisKA"/>
    <property type="match status" value="1"/>
</dbReference>
<keyword evidence="7" id="KW-0472">Membrane</keyword>
<feature type="domain" description="Response regulatory" evidence="9">
    <location>
        <begin position="533"/>
        <end position="647"/>
    </location>
</feature>
<keyword evidence="7" id="KW-0812">Transmembrane</keyword>
<evidence type="ECO:0000256" key="6">
    <source>
        <dbReference type="PROSITE-ProRule" id="PRU00169"/>
    </source>
</evidence>
<dbReference type="InterPro" id="IPR004358">
    <property type="entry name" value="Sig_transdc_His_kin-like_C"/>
</dbReference>
<feature type="domain" description="Histidine kinase" evidence="8">
    <location>
        <begin position="292"/>
        <end position="510"/>
    </location>
</feature>
<evidence type="ECO:0000259" key="8">
    <source>
        <dbReference type="PROSITE" id="PS50109"/>
    </source>
</evidence>
<keyword evidence="4" id="KW-0808">Transferase</keyword>
<dbReference type="InterPro" id="IPR036890">
    <property type="entry name" value="HATPase_C_sf"/>
</dbReference>
<gene>
    <name evidence="10" type="ORF">J1N51_03135</name>
</gene>
<evidence type="ECO:0000313" key="11">
    <source>
        <dbReference type="Proteomes" id="UP000682739"/>
    </source>
</evidence>
<dbReference type="Gene3D" id="1.10.287.130">
    <property type="match status" value="1"/>
</dbReference>
<keyword evidence="7" id="KW-1133">Transmembrane helix</keyword>
<dbReference type="AlphaFoldDB" id="A0A975DC85"/>
<evidence type="ECO:0000256" key="7">
    <source>
        <dbReference type="SAM" id="Phobius"/>
    </source>
</evidence>
<protein>
    <recommendedName>
        <fullName evidence="2">histidine kinase</fullName>
        <ecNumber evidence="2">2.7.13.3</ecNumber>
    </recommendedName>
</protein>
<dbReference type="SMART" id="SM00387">
    <property type="entry name" value="HATPase_c"/>
    <property type="match status" value="1"/>
</dbReference>
<evidence type="ECO:0000313" key="10">
    <source>
        <dbReference type="EMBL" id="QTH64487.1"/>
    </source>
</evidence>
<feature type="modified residue" description="4-aspartylphosphate" evidence="6">
    <location>
        <position position="582"/>
    </location>
</feature>
<dbReference type="Gene3D" id="6.10.340.10">
    <property type="match status" value="1"/>
</dbReference>
<dbReference type="Pfam" id="PF02518">
    <property type="entry name" value="HATPase_c"/>
    <property type="match status" value="1"/>
</dbReference>
<dbReference type="GO" id="GO:0000155">
    <property type="term" value="F:phosphorelay sensor kinase activity"/>
    <property type="evidence" value="ECO:0007669"/>
    <property type="project" value="InterPro"/>
</dbReference>
<dbReference type="PROSITE" id="PS50109">
    <property type="entry name" value="HIS_KIN"/>
    <property type="match status" value="1"/>
</dbReference>
<feature type="transmembrane region" description="Helical" evidence="7">
    <location>
        <begin position="191"/>
        <end position="213"/>
    </location>
</feature>
<dbReference type="EMBL" id="CP072110">
    <property type="protein sequence ID" value="QTH64487.1"/>
    <property type="molecule type" value="Genomic_DNA"/>
</dbReference>
<evidence type="ECO:0000256" key="4">
    <source>
        <dbReference type="ARBA" id="ARBA00022679"/>
    </source>
</evidence>
<dbReference type="InterPro" id="IPR001789">
    <property type="entry name" value="Sig_transdc_resp-reg_receiver"/>
</dbReference>
<dbReference type="InterPro" id="IPR003594">
    <property type="entry name" value="HATPase_dom"/>
</dbReference>
<dbReference type="SMART" id="SM00448">
    <property type="entry name" value="REC"/>
    <property type="match status" value="1"/>
</dbReference>
<dbReference type="SMART" id="SM00388">
    <property type="entry name" value="HisKA"/>
    <property type="match status" value="1"/>
</dbReference>
<dbReference type="KEGG" id="psym:J1N51_03135"/>
<dbReference type="FunFam" id="3.30.565.10:FF:000078">
    <property type="entry name" value="Two-component sensor histidine kinase"/>
    <property type="match status" value="1"/>
</dbReference>
<keyword evidence="11" id="KW-1185">Reference proteome</keyword>
<evidence type="ECO:0000256" key="5">
    <source>
        <dbReference type="ARBA" id="ARBA00022777"/>
    </source>
</evidence>
<dbReference type="SUPFAM" id="SSF52172">
    <property type="entry name" value="CheY-like"/>
    <property type="match status" value="1"/>
</dbReference>
<proteinExistence type="predicted"/>
<dbReference type="Gene3D" id="3.40.50.2300">
    <property type="match status" value="1"/>
</dbReference>